<evidence type="ECO:0000256" key="1">
    <source>
        <dbReference type="ARBA" id="ARBA00022630"/>
    </source>
</evidence>
<evidence type="ECO:0000313" key="4">
    <source>
        <dbReference type="EMBL" id="OSS54852.1"/>
    </source>
</evidence>
<dbReference type="Gene3D" id="3.20.20.70">
    <property type="entry name" value="Aldolase class I"/>
    <property type="match status" value="1"/>
</dbReference>
<dbReference type="InParanoid" id="A0A1Y2MFT6"/>
<dbReference type="PANTHER" id="PTHR32332:SF34">
    <property type="entry name" value="2-NITROPROPANE DIOXYGENASE FAMILY, PUTATIVE-RELATED"/>
    <property type="match status" value="1"/>
</dbReference>
<keyword evidence="5" id="KW-1185">Reference proteome</keyword>
<name>A0A1Y2MFT6_EPING</name>
<sequence>MPSLQESLPWISTPLILNAPMAGSAGGALAAAVTLAGGLGMIGSTSNMAVTRRELAIAREALDKSPPVISTSTTKDTAAAPTLPIGIGFLAFLTDLASAAQVVAEHRPAVVWLFAAKQIGDYSAWAEAMRSASPSSRICVQTGSVGDAVEIASSARPDALCVQGADAGGHGLVRGAGIISLLPEAADALAAAGHASISLLAAGGIADGRAVAAALALGAHGVVMGTRFLASTEATPHPVVQASVLEASDGGQVTVRSTLFDQLGGPNIWPQGYDGRSLAVKSYREFGEGESLGSIQERYRSAVGEGDKGFKTGLQGRAAIWAGTGVGLVKEMRGAGEIVEGVRAEARGRLAAAVRV</sequence>
<dbReference type="Proteomes" id="UP000193240">
    <property type="component" value="Unassembled WGS sequence"/>
</dbReference>
<keyword evidence="2" id="KW-0288">FMN</keyword>
<reference evidence="4 5" key="1">
    <citation type="journal article" date="2017" name="Genome Announc.">
        <title>Genome sequence of the saprophytic ascomycete Epicoccum nigrum ICMP 19927 strain isolated from New Zealand.</title>
        <authorList>
            <person name="Fokin M."/>
            <person name="Fleetwood D."/>
            <person name="Weir B.S."/>
            <person name="Villas-Boas S.G."/>
        </authorList>
    </citation>
    <scope>NUCLEOTIDE SEQUENCE [LARGE SCALE GENOMIC DNA]</scope>
    <source>
        <strain evidence="4 5">ICMP 19927</strain>
    </source>
</reference>
<gene>
    <name evidence="4" type="ORF">B5807_00770</name>
</gene>
<dbReference type="CDD" id="cd04730">
    <property type="entry name" value="NPD_like"/>
    <property type="match status" value="1"/>
</dbReference>
<protein>
    <submittedName>
        <fullName evidence="4">Uncharacterized protein</fullName>
    </submittedName>
</protein>
<dbReference type="InterPro" id="IPR004136">
    <property type="entry name" value="NMO"/>
</dbReference>
<dbReference type="InterPro" id="IPR013785">
    <property type="entry name" value="Aldolase_TIM"/>
</dbReference>
<keyword evidence="3" id="KW-0560">Oxidoreductase</keyword>
<evidence type="ECO:0000256" key="3">
    <source>
        <dbReference type="ARBA" id="ARBA00023002"/>
    </source>
</evidence>
<dbReference type="Pfam" id="PF03060">
    <property type="entry name" value="NMO"/>
    <property type="match status" value="1"/>
</dbReference>
<dbReference type="SUPFAM" id="SSF51412">
    <property type="entry name" value="Inosine monophosphate dehydrogenase (IMPDH)"/>
    <property type="match status" value="1"/>
</dbReference>
<organism evidence="4 5">
    <name type="scientific">Epicoccum nigrum</name>
    <name type="common">Soil fungus</name>
    <name type="synonym">Epicoccum purpurascens</name>
    <dbReference type="NCBI Taxonomy" id="105696"/>
    <lineage>
        <taxon>Eukaryota</taxon>
        <taxon>Fungi</taxon>
        <taxon>Dikarya</taxon>
        <taxon>Ascomycota</taxon>
        <taxon>Pezizomycotina</taxon>
        <taxon>Dothideomycetes</taxon>
        <taxon>Pleosporomycetidae</taxon>
        <taxon>Pleosporales</taxon>
        <taxon>Pleosporineae</taxon>
        <taxon>Didymellaceae</taxon>
        <taxon>Epicoccum</taxon>
    </lineage>
</organism>
<dbReference type="OMA" id="YKPAVVW"/>
<dbReference type="AlphaFoldDB" id="A0A1Y2MFT6"/>
<keyword evidence="1" id="KW-0285">Flavoprotein</keyword>
<dbReference type="EMBL" id="KZ107838">
    <property type="protein sequence ID" value="OSS54852.1"/>
    <property type="molecule type" value="Genomic_DNA"/>
</dbReference>
<proteinExistence type="predicted"/>
<evidence type="ECO:0000256" key="2">
    <source>
        <dbReference type="ARBA" id="ARBA00022643"/>
    </source>
</evidence>
<evidence type="ECO:0000313" key="5">
    <source>
        <dbReference type="Proteomes" id="UP000193240"/>
    </source>
</evidence>
<dbReference type="GO" id="GO:0018580">
    <property type="term" value="F:nitronate monooxygenase activity"/>
    <property type="evidence" value="ECO:0007669"/>
    <property type="project" value="InterPro"/>
</dbReference>
<dbReference type="PANTHER" id="PTHR32332">
    <property type="entry name" value="2-NITROPROPANE DIOXYGENASE"/>
    <property type="match status" value="1"/>
</dbReference>
<accession>A0A1Y2MFT6</accession>